<dbReference type="VEuPathDB" id="FungiDB:LEMA_P085730.1"/>
<dbReference type="AlphaFoldDB" id="E5A6T9"/>
<dbReference type="HOGENOM" id="CLU_3106853_0_0_1"/>
<gene>
    <name evidence="1" type="ORF">LEMA_P085730.1</name>
</gene>
<dbReference type="InParanoid" id="E5A6T9"/>
<name>E5A6T9_LEPMJ</name>
<evidence type="ECO:0000313" key="2">
    <source>
        <dbReference type="Proteomes" id="UP000002668"/>
    </source>
</evidence>
<proteinExistence type="predicted"/>
<keyword evidence="2" id="KW-1185">Reference proteome</keyword>
<sequence>MLLQPIHLLPHRLNILPNTRKPLDRAPCPRRTTVGVVIIQTLEHATLIIKQ</sequence>
<dbReference type="Proteomes" id="UP000002668">
    <property type="component" value="Genome"/>
</dbReference>
<accession>E5A6T9</accession>
<organism evidence="1 2">
    <name type="scientific">Leptosphaeria maculans (strain JN3 / isolate v23.1.3 / race Av1-4-5-6-7-8)</name>
    <name type="common">Blackleg fungus</name>
    <name type="synonym">Phoma lingam</name>
    <dbReference type="NCBI Taxonomy" id="985895"/>
    <lineage>
        <taxon>Eukaryota</taxon>
        <taxon>Fungi</taxon>
        <taxon>Dikarya</taxon>
        <taxon>Ascomycota</taxon>
        <taxon>Pezizomycotina</taxon>
        <taxon>Dothideomycetes</taxon>
        <taxon>Pleosporomycetidae</taxon>
        <taxon>Pleosporales</taxon>
        <taxon>Pleosporineae</taxon>
        <taxon>Leptosphaeriaceae</taxon>
        <taxon>Plenodomus</taxon>
        <taxon>Plenodomus lingam/Leptosphaeria maculans species complex</taxon>
    </lineage>
</organism>
<protein>
    <submittedName>
        <fullName evidence="1">Uncharacterized protein</fullName>
    </submittedName>
</protein>
<reference evidence="2" key="1">
    <citation type="journal article" date="2011" name="Nat. Commun.">
        <title>Effector diversification within compartments of the Leptosphaeria maculans genome affected by Repeat-Induced Point mutations.</title>
        <authorList>
            <person name="Rouxel T."/>
            <person name="Grandaubert J."/>
            <person name="Hane J.K."/>
            <person name="Hoede C."/>
            <person name="van de Wouw A.P."/>
            <person name="Couloux A."/>
            <person name="Dominguez V."/>
            <person name="Anthouard V."/>
            <person name="Bally P."/>
            <person name="Bourras S."/>
            <person name="Cozijnsen A.J."/>
            <person name="Ciuffetti L.M."/>
            <person name="Degrave A."/>
            <person name="Dilmaghani A."/>
            <person name="Duret L."/>
            <person name="Fudal I."/>
            <person name="Goodwin S.B."/>
            <person name="Gout L."/>
            <person name="Glaser N."/>
            <person name="Linglin J."/>
            <person name="Kema G.H.J."/>
            <person name="Lapalu N."/>
            <person name="Lawrence C.B."/>
            <person name="May K."/>
            <person name="Meyer M."/>
            <person name="Ollivier B."/>
            <person name="Poulain J."/>
            <person name="Schoch C.L."/>
            <person name="Simon A."/>
            <person name="Spatafora J.W."/>
            <person name="Stachowiak A."/>
            <person name="Turgeon B.G."/>
            <person name="Tyler B.M."/>
            <person name="Vincent D."/>
            <person name="Weissenbach J."/>
            <person name="Amselem J."/>
            <person name="Quesneville H."/>
            <person name="Oliver R.P."/>
            <person name="Wincker P."/>
            <person name="Balesdent M.-H."/>
            <person name="Howlett B.J."/>
        </authorList>
    </citation>
    <scope>NUCLEOTIDE SEQUENCE [LARGE SCALE GENOMIC DNA]</scope>
    <source>
        <strain evidence="2">JN3 / isolate v23.1.3 / race Av1-4-5-6-7-8</strain>
    </source>
</reference>
<dbReference type="EMBL" id="FP929135">
    <property type="protein sequence ID" value="CBX99334.1"/>
    <property type="molecule type" value="Genomic_DNA"/>
</dbReference>
<evidence type="ECO:0000313" key="1">
    <source>
        <dbReference type="EMBL" id="CBX99334.1"/>
    </source>
</evidence>